<keyword evidence="1" id="KW-0808">Transferase</keyword>
<dbReference type="Pfam" id="PF13439">
    <property type="entry name" value="Glyco_transf_4"/>
    <property type="match status" value="1"/>
</dbReference>
<organism evidence="4 5">
    <name type="scientific">Segetibacter aerophilus</name>
    <dbReference type="NCBI Taxonomy" id="670293"/>
    <lineage>
        <taxon>Bacteria</taxon>
        <taxon>Pseudomonadati</taxon>
        <taxon>Bacteroidota</taxon>
        <taxon>Chitinophagia</taxon>
        <taxon>Chitinophagales</taxon>
        <taxon>Chitinophagaceae</taxon>
        <taxon>Segetibacter</taxon>
    </lineage>
</organism>
<sequence length="379" mass="43206">MKKDIYYDATFQILAPHRGMAKYLNGFLKALSENGEKAQGLAPSGLKRKGDESVTCYGLNNILLWEQLSISSFVKKNKVSYFIFPYNTGAVFSPLSCKSVLILHDLIFMESFSSVPTSKSFRQIVGRFYRRVIVPRIIKKASFIITVSNYSKEQIIRQFNVAEKKICVIPNCIDTTHEAEAHKEKDSEGYFLNVGGDAPHKNTAFLIEAYATLPEEIKKKFSLKVVGISNEANKKTLHHLIRSLHEEHRIIIEKYVNDEQLEKLYRNAFIFIFPSLTEGFGIPLLEAMKCGCSIVCSNTSSMPEVCREAAFYFNPHDTQSFTNAVYLACTDKALRAAKKEEAIKQLDYYSRKNFNKKVADWFTSNIRESIDSEPFVQKD</sequence>
<keyword evidence="5" id="KW-1185">Reference proteome</keyword>
<protein>
    <recommendedName>
        <fullName evidence="6">Glycosyl transferase family 1</fullName>
    </recommendedName>
</protein>
<dbReference type="OrthoDB" id="9801609at2"/>
<gene>
    <name evidence="4" type="ORF">SAE01_41240</name>
</gene>
<dbReference type="Proteomes" id="UP000321513">
    <property type="component" value="Unassembled WGS sequence"/>
</dbReference>
<proteinExistence type="predicted"/>
<dbReference type="InterPro" id="IPR028098">
    <property type="entry name" value="Glyco_trans_4-like_N"/>
</dbReference>
<dbReference type="Gene3D" id="3.40.50.2000">
    <property type="entry name" value="Glycogen Phosphorylase B"/>
    <property type="match status" value="2"/>
</dbReference>
<dbReference type="RefSeq" id="WP_147205735.1">
    <property type="nucleotide sequence ID" value="NZ_BJYT01000025.1"/>
</dbReference>
<evidence type="ECO:0008006" key="6">
    <source>
        <dbReference type="Google" id="ProtNLM"/>
    </source>
</evidence>
<dbReference type="SUPFAM" id="SSF53756">
    <property type="entry name" value="UDP-Glycosyltransferase/glycogen phosphorylase"/>
    <property type="match status" value="1"/>
</dbReference>
<evidence type="ECO:0000256" key="1">
    <source>
        <dbReference type="ARBA" id="ARBA00022679"/>
    </source>
</evidence>
<name>A0A512BI38_9BACT</name>
<feature type="domain" description="Glycosyltransferase subfamily 4-like N-terminal" evidence="3">
    <location>
        <begin position="19"/>
        <end position="176"/>
    </location>
</feature>
<dbReference type="AlphaFoldDB" id="A0A512BI38"/>
<comment type="caution">
    <text evidence="4">The sequence shown here is derived from an EMBL/GenBank/DDBJ whole genome shotgun (WGS) entry which is preliminary data.</text>
</comment>
<dbReference type="GO" id="GO:0009103">
    <property type="term" value="P:lipopolysaccharide biosynthetic process"/>
    <property type="evidence" value="ECO:0007669"/>
    <property type="project" value="TreeGrafter"/>
</dbReference>
<evidence type="ECO:0000259" key="3">
    <source>
        <dbReference type="Pfam" id="PF13439"/>
    </source>
</evidence>
<evidence type="ECO:0000259" key="2">
    <source>
        <dbReference type="Pfam" id="PF00534"/>
    </source>
</evidence>
<dbReference type="Pfam" id="PF00534">
    <property type="entry name" value="Glycos_transf_1"/>
    <property type="match status" value="1"/>
</dbReference>
<evidence type="ECO:0000313" key="5">
    <source>
        <dbReference type="Proteomes" id="UP000321513"/>
    </source>
</evidence>
<accession>A0A512BI38</accession>
<evidence type="ECO:0000313" key="4">
    <source>
        <dbReference type="EMBL" id="GEO11628.1"/>
    </source>
</evidence>
<dbReference type="CDD" id="cd03809">
    <property type="entry name" value="GT4_MtfB-like"/>
    <property type="match status" value="1"/>
</dbReference>
<dbReference type="InterPro" id="IPR001296">
    <property type="entry name" value="Glyco_trans_1"/>
</dbReference>
<dbReference type="PANTHER" id="PTHR46401:SF2">
    <property type="entry name" value="GLYCOSYLTRANSFERASE WBBK-RELATED"/>
    <property type="match status" value="1"/>
</dbReference>
<dbReference type="PANTHER" id="PTHR46401">
    <property type="entry name" value="GLYCOSYLTRANSFERASE WBBK-RELATED"/>
    <property type="match status" value="1"/>
</dbReference>
<reference evidence="4 5" key="1">
    <citation type="submission" date="2019-07" db="EMBL/GenBank/DDBJ databases">
        <title>Whole genome shotgun sequence of Segetibacter aerophilus NBRC 106135.</title>
        <authorList>
            <person name="Hosoyama A."/>
            <person name="Uohara A."/>
            <person name="Ohji S."/>
            <person name="Ichikawa N."/>
        </authorList>
    </citation>
    <scope>NUCLEOTIDE SEQUENCE [LARGE SCALE GENOMIC DNA]</scope>
    <source>
        <strain evidence="4 5">NBRC 106135</strain>
    </source>
</reference>
<feature type="domain" description="Glycosyl transferase family 1" evidence="2">
    <location>
        <begin position="178"/>
        <end position="344"/>
    </location>
</feature>
<dbReference type="EMBL" id="BJYT01000025">
    <property type="protein sequence ID" value="GEO11628.1"/>
    <property type="molecule type" value="Genomic_DNA"/>
</dbReference>
<dbReference type="GO" id="GO:0016757">
    <property type="term" value="F:glycosyltransferase activity"/>
    <property type="evidence" value="ECO:0007669"/>
    <property type="project" value="InterPro"/>
</dbReference>